<dbReference type="NCBIfam" id="NF033573">
    <property type="entry name" value="transpos_IS200"/>
    <property type="match status" value="1"/>
</dbReference>
<organism evidence="2 3">
    <name type="scientific">Candidatus Zambryskibacteria bacterium RIFOXYC1_FULL_39_10</name>
    <dbReference type="NCBI Taxonomy" id="1802779"/>
    <lineage>
        <taxon>Bacteria</taxon>
        <taxon>Candidatus Zambryskiibacteriota</taxon>
    </lineage>
</organism>
<dbReference type="SUPFAM" id="SSF143422">
    <property type="entry name" value="Transposase IS200-like"/>
    <property type="match status" value="1"/>
</dbReference>
<sequence length="143" mass="17182">MRIRNLNHSTYQHQYHIVWATKYRRKILKPYVLTELKKILYATVKKYPTLWIENLNTDQDHVHLQIEIPPNIAISDAVSVLKSNSSRYLRSKFKFIREIYLEKDGIWSVGYFSSTIGLNETRIKRYIEWQGKKDHSHNSRLFT</sequence>
<evidence type="ECO:0000259" key="1">
    <source>
        <dbReference type="SMART" id="SM01321"/>
    </source>
</evidence>
<dbReference type="GO" id="GO:0003677">
    <property type="term" value="F:DNA binding"/>
    <property type="evidence" value="ECO:0007669"/>
    <property type="project" value="InterPro"/>
</dbReference>
<evidence type="ECO:0000313" key="3">
    <source>
        <dbReference type="Proteomes" id="UP000177697"/>
    </source>
</evidence>
<comment type="caution">
    <text evidence="2">The sequence shown here is derived from an EMBL/GenBank/DDBJ whole genome shotgun (WGS) entry which is preliminary data.</text>
</comment>
<dbReference type="InterPro" id="IPR036515">
    <property type="entry name" value="Transposase_17_sf"/>
</dbReference>
<dbReference type="PANTHER" id="PTHR33360">
    <property type="entry name" value="TRANSPOSASE FOR INSERTION SEQUENCE ELEMENT IS200"/>
    <property type="match status" value="1"/>
</dbReference>
<dbReference type="AlphaFoldDB" id="A0A1G2UZC0"/>
<evidence type="ECO:0000313" key="2">
    <source>
        <dbReference type="EMBL" id="OHB14710.1"/>
    </source>
</evidence>
<protein>
    <recommendedName>
        <fullName evidence="1">Transposase IS200-like domain-containing protein</fullName>
    </recommendedName>
</protein>
<feature type="domain" description="Transposase IS200-like" evidence="1">
    <location>
        <begin position="10"/>
        <end position="130"/>
    </location>
</feature>
<dbReference type="PANTHER" id="PTHR33360:SF2">
    <property type="entry name" value="TRANSPOSASE FOR INSERTION SEQUENCE ELEMENT IS200"/>
    <property type="match status" value="1"/>
</dbReference>
<dbReference type="SMART" id="SM01321">
    <property type="entry name" value="Y1_Tnp"/>
    <property type="match status" value="1"/>
</dbReference>
<gene>
    <name evidence="2" type="ORF">A2431_00155</name>
</gene>
<dbReference type="EMBL" id="MHWW01000016">
    <property type="protein sequence ID" value="OHB14710.1"/>
    <property type="molecule type" value="Genomic_DNA"/>
</dbReference>
<dbReference type="Gene3D" id="3.30.70.1290">
    <property type="entry name" value="Transposase IS200-like"/>
    <property type="match status" value="1"/>
</dbReference>
<dbReference type="Proteomes" id="UP000177697">
    <property type="component" value="Unassembled WGS sequence"/>
</dbReference>
<dbReference type="InterPro" id="IPR002686">
    <property type="entry name" value="Transposase_17"/>
</dbReference>
<dbReference type="GO" id="GO:0004803">
    <property type="term" value="F:transposase activity"/>
    <property type="evidence" value="ECO:0007669"/>
    <property type="project" value="InterPro"/>
</dbReference>
<reference evidence="2 3" key="1">
    <citation type="journal article" date="2016" name="Nat. Commun.">
        <title>Thousands of microbial genomes shed light on interconnected biogeochemical processes in an aquifer system.</title>
        <authorList>
            <person name="Anantharaman K."/>
            <person name="Brown C.T."/>
            <person name="Hug L.A."/>
            <person name="Sharon I."/>
            <person name="Castelle C.J."/>
            <person name="Probst A.J."/>
            <person name="Thomas B.C."/>
            <person name="Singh A."/>
            <person name="Wilkins M.J."/>
            <person name="Karaoz U."/>
            <person name="Brodie E.L."/>
            <person name="Williams K.H."/>
            <person name="Hubbard S.S."/>
            <person name="Banfield J.F."/>
        </authorList>
    </citation>
    <scope>NUCLEOTIDE SEQUENCE [LARGE SCALE GENOMIC DNA]</scope>
</reference>
<name>A0A1G2UZC0_9BACT</name>
<dbReference type="GO" id="GO:0006313">
    <property type="term" value="P:DNA transposition"/>
    <property type="evidence" value="ECO:0007669"/>
    <property type="project" value="InterPro"/>
</dbReference>
<proteinExistence type="predicted"/>
<accession>A0A1G2UZC0</accession>
<dbReference type="Pfam" id="PF01797">
    <property type="entry name" value="Y1_Tnp"/>
    <property type="match status" value="1"/>
</dbReference>